<dbReference type="PANTHER" id="PTHR19211:SF14">
    <property type="entry name" value="ATP-BINDING CASSETTE SUB-FAMILY F MEMBER 1"/>
    <property type="match status" value="1"/>
</dbReference>
<proteinExistence type="predicted"/>
<dbReference type="EMBL" id="JBHSAY010000013">
    <property type="protein sequence ID" value="MFC4133708.1"/>
    <property type="molecule type" value="Genomic_DNA"/>
</dbReference>
<dbReference type="InterPro" id="IPR003593">
    <property type="entry name" value="AAA+_ATPase"/>
</dbReference>
<dbReference type="InterPro" id="IPR003439">
    <property type="entry name" value="ABC_transporter-like_ATP-bd"/>
</dbReference>
<dbReference type="SMART" id="SM00382">
    <property type="entry name" value="AAA"/>
    <property type="match status" value="2"/>
</dbReference>
<dbReference type="InterPro" id="IPR050611">
    <property type="entry name" value="ABCF"/>
</dbReference>
<evidence type="ECO:0000313" key="5">
    <source>
        <dbReference type="EMBL" id="MFC4133708.1"/>
    </source>
</evidence>
<sequence>MSTNPFLVARDLVKFYGPRAVLDGVHLTASPGQRIGLVGENGAGKSTLLRLLAGVDTPDAGEIVRPPDLGLLHQELPFVATDTVGDVIAEALAESRAVLALLEEAAQRAADDSAAVDVYGEALTRAEEIGAWDADRRADEVLHGLGLAALGRDRRLGEMSGGQRSRVALAALLVRQPSALLLDEPTNHLDDEAVAFVEERLRALPGVVVVASHDRVFLDEVCTDIVDLDPAQHMTGRRGPTRYRGTYTDYLSAKRAERARWEQAFLAQQDEINLLRHAVRVTARQVGHSGRAPRDGDKNIAFAKARAIEAVVSRRVRNAQQRLTVLEREQIRKPPAPLEFRAPAMTASADPDDGPLLSVRGLHVPGRVQLDRLDVSATGRLLVTGANGSGKSTLLSVLAGRLDAGEGVVLRRRGLRTAMLAQDDEWPDLSRTPREMYETGGPAVPLVELGLVAPRDLDRPVGALSVGQRRRVALALLLARPPHLLLLDEPTNHISLALADELEQALGTAPGAVVIASHDRWLRRRWAGPELALPERQVSPV</sequence>
<dbReference type="PROSITE" id="PS00211">
    <property type="entry name" value="ABC_TRANSPORTER_1"/>
    <property type="match status" value="2"/>
</dbReference>
<organism evidence="5 6">
    <name type="scientific">Hamadaea flava</name>
    <dbReference type="NCBI Taxonomy" id="1742688"/>
    <lineage>
        <taxon>Bacteria</taxon>
        <taxon>Bacillati</taxon>
        <taxon>Actinomycetota</taxon>
        <taxon>Actinomycetes</taxon>
        <taxon>Micromonosporales</taxon>
        <taxon>Micromonosporaceae</taxon>
        <taxon>Hamadaea</taxon>
    </lineage>
</organism>
<evidence type="ECO:0000313" key="6">
    <source>
        <dbReference type="Proteomes" id="UP001595816"/>
    </source>
</evidence>
<keyword evidence="6" id="KW-1185">Reference proteome</keyword>
<dbReference type="RefSeq" id="WP_253750541.1">
    <property type="nucleotide sequence ID" value="NZ_JAMZDZ010000001.1"/>
</dbReference>
<dbReference type="InterPro" id="IPR027417">
    <property type="entry name" value="P-loop_NTPase"/>
</dbReference>
<evidence type="ECO:0000256" key="2">
    <source>
        <dbReference type="ARBA" id="ARBA00022741"/>
    </source>
</evidence>
<gene>
    <name evidence="5" type="ORF">ACFOZ4_24115</name>
</gene>
<dbReference type="GO" id="GO:0005524">
    <property type="term" value="F:ATP binding"/>
    <property type="evidence" value="ECO:0007669"/>
    <property type="project" value="UniProtKB-KW"/>
</dbReference>
<reference evidence="6" key="1">
    <citation type="journal article" date="2019" name="Int. J. Syst. Evol. Microbiol.">
        <title>The Global Catalogue of Microorganisms (GCM) 10K type strain sequencing project: providing services to taxonomists for standard genome sequencing and annotation.</title>
        <authorList>
            <consortium name="The Broad Institute Genomics Platform"/>
            <consortium name="The Broad Institute Genome Sequencing Center for Infectious Disease"/>
            <person name="Wu L."/>
            <person name="Ma J."/>
        </authorList>
    </citation>
    <scope>NUCLEOTIDE SEQUENCE [LARGE SCALE GENOMIC DNA]</scope>
    <source>
        <strain evidence="6">CGMCC 4.7289</strain>
    </source>
</reference>
<keyword evidence="3 5" id="KW-0067">ATP-binding</keyword>
<dbReference type="Proteomes" id="UP001595816">
    <property type="component" value="Unassembled WGS sequence"/>
</dbReference>
<evidence type="ECO:0000256" key="3">
    <source>
        <dbReference type="ARBA" id="ARBA00022840"/>
    </source>
</evidence>
<dbReference type="PROSITE" id="PS50893">
    <property type="entry name" value="ABC_TRANSPORTER_2"/>
    <property type="match status" value="1"/>
</dbReference>
<keyword evidence="1" id="KW-0677">Repeat</keyword>
<feature type="domain" description="ABC transporter" evidence="4">
    <location>
        <begin position="7"/>
        <end position="255"/>
    </location>
</feature>
<dbReference type="CDD" id="cd03221">
    <property type="entry name" value="ABCF_EF-3"/>
    <property type="match status" value="1"/>
</dbReference>
<name>A0ABV8LT41_9ACTN</name>
<dbReference type="PANTHER" id="PTHR19211">
    <property type="entry name" value="ATP-BINDING TRANSPORT PROTEIN-RELATED"/>
    <property type="match status" value="1"/>
</dbReference>
<accession>A0ABV8LT41</accession>
<evidence type="ECO:0000259" key="4">
    <source>
        <dbReference type="PROSITE" id="PS50893"/>
    </source>
</evidence>
<dbReference type="Gene3D" id="3.40.50.300">
    <property type="entry name" value="P-loop containing nucleotide triphosphate hydrolases"/>
    <property type="match status" value="3"/>
</dbReference>
<protein>
    <submittedName>
        <fullName evidence="5">ABC-F family ATP-binding cassette domain-containing protein</fullName>
    </submittedName>
</protein>
<dbReference type="InterPro" id="IPR017871">
    <property type="entry name" value="ABC_transporter-like_CS"/>
</dbReference>
<keyword evidence="2" id="KW-0547">Nucleotide-binding</keyword>
<comment type="caution">
    <text evidence="5">The sequence shown here is derived from an EMBL/GenBank/DDBJ whole genome shotgun (WGS) entry which is preliminary data.</text>
</comment>
<evidence type="ECO:0000256" key="1">
    <source>
        <dbReference type="ARBA" id="ARBA00022737"/>
    </source>
</evidence>
<dbReference type="Pfam" id="PF00005">
    <property type="entry name" value="ABC_tran"/>
    <property type="match status" value="2"/>
</dbReference>
<dbReference type="SUPFAM" id="SSF52540">
    <property type="entry name" value="P-loop containing nucleoside triphosphate hydrolases"/>
    <property type="match status" value="2"/>
</dbReference>